<feature type="transmembrane region" description="Helical" evidence="1">
    <location>
        <begin position="30"/>
        <end position="53"/>
    </location>
</feature>
<evidence type="ECO:0000256" key="1">
    <source>
        <dbReference type="SAM" id="Phobius"/>
    </source>
</evidence>
<dbReference type="AlphaFoldDB" id="A0A380FB23"/>
<sequence length="85" mass="9106">MSKIVEYNIVLDIVRRAVTLETTGDTIAKITSGIVVSIPATLLFISITCFISSTTGPTEVSGARSVEAINTIAIITPQFLFILFT</sequence>
<protein>
    <submittedName>
        <fullName evidence="2">Uncharacterized protein</fullName>
    </submittedName>
</protein>
<dbReference type="EMBL" id="UHDK01000001">
    <property type="protein sequence ID" value="SUM31392.1"/>
    <property type="molecule type" value="Genomic_DNA"/>
</dbReference>
<keyword evidence="1" id="KW-1133">Transmembrane helix</keyword>
<keyword evidence="1" id="KW-0472">Membrane</keyword>
<evidence type="ECO:0000313" key="3">
    <source>
        <dbReference type="Proteomes" id="UP000255277"/>
    </source>
</evidence>
<accession>A0A380FB23</accession>
<reference evidence="2 3" key="1">
    <citation type="submission" date="2018-06" db="EMBL/GenBank/DDBJ databases">
        <authorList>
            <consortium name="Pathogen Informatics"/>
            <person name="Doyle S."/>
        </authorList>
    </citation>
    <scope>NUCLEOTIDE SEQUENCE [LARGE SCALE GENOMIC DNA]</scope>
    <source>
        <strain evidence="2 3">NCTC12195</strain>
    </source>
</reference>
<feature type="transmembrane region" description="Helical" evidence="1">
    <location>
        <begin position="65"/>
        <end position="84"/>
    </location>
</feature>
<organism evidence="2 3">
    <name type="scientific">Staphylococcus gallinarum</name>
    <dbReference type="NCBI Taxonomy" id="1293"/>
    <lineage>
        <taxon>Bacteria</taxon>
        <taxon>Bacillati</taxon>
        <taxon>Bacillota</taxon>
        <taxon>Bacilli</taxon>
        <taxon>Bacillales</taxon>
        <taxon>Staphylococcaceae</taxon>
        <taxon>Staphylococcus</taxon>
    </lineage>
</organism>
<evidence type="ECO:0000313" key="2">
    <source>
        <dbReference type="EMBL" id="SUM31392.1"/>
    </source>
</evidence>
<gene>
    <name evidence="2" type="ORF">NCTC12195_00802</name>
</gene>
<keyword evidence="1" id="KW-0812">Transmembrane</keyword>
<dbReference type="Proteomes" id="UP000255277">
    <property type="component" value="Unassembled WGS sequence"/>
</dbReference>
<name>A0A380FB23_STAGA</name>
<proteinExistence type="predicted"/>